<sequence length="306" mass="33263">MESVQQQYRLLLGVEVIPLLLQQKQLPLRTIRCSESSPSPICSVGSMADRPKKTLKLFGHDINPEAEASTVAAAPAPSAKFDAEAEKELSTEADIQGHRAESEEQAEASEMAHRKRNRGHDIPSTSQIARNTTARAAGQNAGGLDPDVDEGRRVTAAARQVYDVLSSGEEKGLSTEAEIQGQSAESEEQDVQSGQIAGAAAQQNAGNLNPNVPIRPNVRSPYPSPVWQPAPNIAWQGPVFPYSARQPHTIYTVPRPLPSINPPIWPPAGIVPRAFRQQYQGPLPGDQDQEPRRSPGRDRSQAPHRR</sequence>
<evidence type="ECO:0000313" key="3">
    <source>
        <dbReference type="Proteomes" id="UP000886520"/>
    </source>
</evidence>
<evidence type="ECO:0000313" key="2">
    <source>
        <dbReference type="EMBL" id="KAI5073222.1"/>
    </source>
</evidence>
<gene>
    <name evidence="2" type="ORF">GOP47_0011235</name>
</gene>
<accession>A0A9D4ZGJ0</accession>
<proteinExistence type="predicted"/>
<feature type="compositionally biased region" description="Basic and acidic residues" evidence="1">
    <location>
        <begin position="289"/>
        <end position="306"/>
    </location>
</feature>
<feature type="compositionally biased region" description="Basic and acidic residues" evidence="1">
    <location>
        <begin position="81"/>
        <end position="102"/>
    </location>
</feature>
<dbReference type="Proteomes" id="UP000886520">
    <property type="component" value="Chromosome 11"/>
</dbReference>
<feature type="compositionally biased region" description="Low complexity" evidence="1">
    <location>
        <begin position="194"/>
        <end position="209"/>
    </location>
</feature>
<feature type="region of interest" description="Disordered" evidence="1">
    <location>
        <begin position="69"/>
        <end position="126"/>
    </location>
</feature>
<feature type="region of interest" description="Disordered" evidence="1">
    <location>
        <begin position="266"/>
        <end position="306"/>
    </location>
</feature>
<name>A0A9D4ZGJ0_ADICA</name>
<evidence type="ECO:0000256" key="1">
    <source>
        <dbReference type="SAM" id="MobiDB-lite"/>
    </source>
</evidence>
<feature type="region of interest" description="Disordered" evidence="1">
    <location>
        <begin position="167"/>
        <end position="219"/>
    </location>
</feature>
<protein>
    <submittedName>
        <fullName evidence="2">Uncharacterized protein</fullName>
    </submittedName>
</protein>
<feature type="compositionally biased region" description="Low complexity" evidence="1">
    <location>
        <begin position="69"/>
        <end position="80"/>
    </location>
</feature>
<comment type="caution">
    <text evidence="2">The sequence shown here is derived from an EMBL/GenBank/DDBJ whole genome shotgun (WGS) entry which is preliminary data.</text>
</comment>
<keyword evidence="3" id="KW-1185">Reference proteome</keyword>
<reference evidence="2" key="1">
    <citation type="submission" date="2021-01" db="EMBL/GenBank/DDBJ databases">
        <title>Adiantum capillus-veneris genome.</title>
        <authorList>
            <person name="Fang Y."/>
            <person name="Liao Q."/>
        </authorList>
    </citation>
    <scope>NUCLEOTIDE SEQUENCE</scope>
    <source>
        <strain evidence="2">H3</strain>
        <tissue evidence="2">Leaf</tissue>
    </source>
</reference>
<dbReference type="EMBL" id="JABFUD020000011">
    <property type="protein sequence ID" value="KAI5073222.1"/>
    <property type="molecule type" value="Genomic_DNA"/>
</dbReference>
<organism evidence="2 3">
    <name type="scientific">Adiantum capillus-veneris</name>
    <name type="common">Maidenhair fern</name>
    <dbReference type="NCBI Taxonomy" id="13818"/>
    <lineage>
        <taxon>Eukaryota</taxon>
        <taxon>Viridiplantae</taxon>
        <taxon>Streptophyta</taxon>
        <taxon>Embryophyta</taxon>
        <taxon>Tracheophyta</taxon>
        <taxon>Polypodiopsida</taxon>
        <taxon>Polypodiidae</taxon>
        <taxon>Polypodiales</taxon>
        <taxon>Pteridineae</taxon>
        <taxon>Pteridaceae</taxon>
        <taxon>Vittarioideae</taxon>
        <taxon>Adiantum</taxon>
    </lineage>
</organism>
<dbReference type="AlphaFoldDB" id="A0A9D4ZGJ0"/>